<organism evidence="1 2">
    <name type="scientific">Terfezia boudieri ATCC MYA-4762</name>
    <dbReference type="NCBI Taxonomy" id="1051890"/>
    <lineage>
        <taxon>Eukaryota</taxon>
        <taxon>Fungi</taxon>
        <taxon>Dikarya</taxon>
        <taxon>Ascomycota</taxon>
        <taxon>Pezizomycotina</taxon>
        <taxon>Pezizomycetes</taxon>
        <taxon>Pezizales</taxon>
        <taxon>Pezizaceae</taxon>
        <taxon>Terfezia</taxon>
    </lineage>
</organism>
<dbReference type="InParanoid" id="A0A3N4L916"/>
<dbReference type="Proteomes" id="UP000267821">
    <property type="component" value="Unassembled WGS sequence"/>
</dbReference>
<name>A0A3N4L916_9PEZI</name>
<dbReference type="EMBL" id="ML121597">
    <property type="protein sequence ID" value="RPB19116.1"/>
    <property type="molecule type" value="Genomic_DNA"/>
</dbReference>
<dbReference type="AlphaFoldDB" id="A0A3N4L916"/>
<reference evidence="1 2" key="1">
    <citation type="journal article" date="2018" name="Nat. Ecol. Evol.">
        <title>Pezizomycetes genomes reveal the molecular basis of ectomycorrhizal truffle lifestyle.</title>
        <authorList>
            <person name="Murat C."/>
            <person name="Payen T."/>
            <person name="Noel B."/>
            <person name="Kuo A."/>
            <person name="Morin E."/>
            <person name="Chen J."/>
            <person name="Kohler A."/>
            <person name="Krizsan K."/>
            <person name="Balestrini R."/>
            <person name="Da Silva C."/>
            <person name="Montanini B."/>
            <person name="Hainaut M."/>
            <person name="Levati E."/>
            <person name="Barry K.W."/>
            <person name="Belfiori B."/>
            <person name="Cichocki N."/>
            <person name="Clum A."/>
            <person name="Dockter R.B."/>
            <person name="Fauchery L."/>
            <person name="Guy J."/>
            <person name="Iotti M."/>
            <person name="Le Tacon F."/>
            <person name="Lindquist E.A."/>
            <person name="Lipzen A."/>
            <person name="Malagnac F."/>
            <person name="Mello A."/>
            <person name="Molinier V."/>
            <person name="Miyauchi S."/>
            <person name="Poulain J."/>
            <person name="Riccioni C."/>
            <person name="Rubini A."/>
            <person name="Sitrit Y."/>
            <person name="Splivallo R."/>
            <person name="Traeger S."/>
            <person name="Wang M."/>
            <person name="Zifcakova L."/>
            <person name="Wipf D."/>
            <person name="Zambonelli A."/>
            <person name="Paolocci F."/>
            <person name="Nowrousian M."/>
            <person name="Ottonello S."/>
            <person name="Baldrian P."/>
            <person name="Spatafora J.W."/>
            <person name="Henrissat B."/>
            <person name="Nagy L.G."/>
            <person name="Aury J.M."/>
            <person name="Wincker P."/>
            <person name="Grigoriev I.V."/>
            <person name="Bonfante P."/>
            <person name="Martin F.M."/>
        </authorList>
    </citation>
    <scope>NUCLEOTIDE SEQUENCE [LARGE SCALE GENOMIC DNA]</scope>
    <source>
        <strain evidence="1 2">ATCC MYA-4762</strain>
    </source>
</reference>
<evidence type="ECO:0000313" key="2">
    <source>
        <dbReference type="Proteomes" id="UP000267821"/>
    </source>
</evidence>
<keyword evidence="2" id="KW-1185">Reference proteome</keyword>
<proteinExistence type="predicted"/>
<sequence length="74" mass="8138">MGGWAAEVRQAGRWRQASLDSRGIAALSRRRRHDTLDTAGMAMSRHRRHGTLSTPEAWDCLDGGGMSLSTVLMN</sequence>
<protein>
    <submittedName>
        <fullName evidence="1">Uncharacterized protein</fullName>
    </submittedName>
</protein>
<gene>
    <name evidence="1" type="ORF">L211DRAFT_663359</name>
</gene>
<accession>A0A3N4L916</accession>
<evidence type="ECO:0000313" key="1">
    <source>
        <dbReference type="EMBL" id="RPB19116.1"/>
    </source>
</evidence>